<dbReference type="AlphaFoldDB" id="A0AAN8S4B8"/>
<dbReference type="EMBL" id="JAWJWE010000005">
    <property type="protein sequence ID" value="KAK6634662.1"/>
    <property type="molecule type" value="Genomic_DNA"/>
</dbReference>
<evidence type="ECO:0000313" key="1">
    <source>
        <dbReference type="EMBL" id="KAK6634662.1"/>
    </source>
</evidence>
<sequence length="85" mass="9569">MTQNPRRKRKASVARFFGIEKSRSPTKEVSVAFGCETHRGGTSVHLKWAKLLRTNFSSKKKLTNFLQTGVIALKGLHSLSLIQQE</sequence>
<dbReference type="Proteomes" id="UP001372834">
    <property type="component" value="Unassembled WGS sequence"/>
</dbReference>
<name>A0AAN8S4B8_POLSC</name>
<evidence type="ECO:0000313" key="2">
    <source>
        <dbReference type="Proteomes" id="UP001372834"/>
    </source>
</evidence>
<protein>
    <submittedName>
        <fullName evidence="1">Uncharacterized protein</fullName>
    </submittedName>
</protein>
<accession>A0AAN8S4B8</accession>
<gene>
    <name evidence="1" type="ORF">RUM43_012063</name>
</gene>
<comment type="caution">
    <text evidence="1">The sequence shown here is derived from an EMBL/GenBank/DDBJ whole genome shotgun (WGS) entry which is preliminary data.</text>
</comment>
<organism evidence="1 2">
    <name type="scientific">Polyplax serrata</name>
    <name type="common">Common mouse louse</name>
    <dbReference type="NCBI Taxonomy" id="468196"/>
    <lineage>
        <taxon>Eukaryota</taxon>
        <taxon>Metazoa</taxon>
        <taxon>Ecdysozoa</taxon>
        <taxon>Arthropoda</taxon>
        <taxon>Hexapoda</taxon>
        <taxon>Insecta</taxon>
        <taxon>Pterygota</taxon>
        <taxon>Neoptera</taxon>
        <taxon>Paraneoptera</taxon>
        <taxon>Psocodea</taxon>
        <taxon>Troctomorpha</taxon>
        <taxon>Phthiraptera</taxon>
        <taxon>Anoplura</taxon>
        <taxon>Polyplacidae</taxon>
        <taxon>Polyplax</taxon>
    </lineage>
</organism>
<reference evidence="1 2" key="1">
    <citation type="submission" date="2023-10" db="EMBL/GenBank/DDBJ databases">
        <title>Genomes of two closely related lineages of the louse Polyplax serrata with different host specificities.</title>
        <authorList>
            <person name="Martinu J."/>
            <person name="Tarabai H."/>
            <person name="Stefka J."/>
            <person name="Hypsa V."/>
        </authorList>
    </citation>
    <scope>NUCLEOTIDE SEQUENCE [LARGE SCALE GENOMIC DNA]</scope>
    <source>
        <strain evidence="1">HR10_N</strain>
    </source>
</reference>
<proteinExistence type="predicted"/>